<dbReference type="PANTHER" id="PTHR37610:SF38">
    <property type="entry name" value="RETROTRANSPOSON COPIA-LIKE N-TERMINAL DOMAIN-CONTAINING PROTEIN"/>
    <property type="match status" value="1"/>
</dbReference>
<organism evidence="3 4">
    <name type="scientific">Vitis vinifera</name>
    <name type="common">Grape</name>
    <dbReference type="NCBI Taxonomy" id="29760"/>
    <lineage>
        <taxon>Eukaryota</taxon>
        <taxon>Viridiplantae</taxon>
        <taxon>Streptophyta</taxon>
        <taxon>Embryophyta</taxon>
        <taxon>Tracheophyta</taxon>
        <taxon>Spermatophyta</taxon>
        <taxon>Magnoliopsida</taxon>
        <taxon>eudicotyledons</taxon>
        <taxon>Gunneridae</taxon>
        <taxon>Pentapetalae</taxon>
        <taxon>rosids</taxon>
        <taxon>Vitales</taxon>
        <taxon>Vitaceae</taxon>
        <taxon>Viteae</taxon>
        <taxon>Vitis</taxon>
    </lineage>
</organism>
<dbReference type="Pfam" id="PF07727">
    <property type="entry name" value="RVT_2"/>
    <property type="match status" value="1"/>
</dbReference>
<name>A0A438IR50_VITVI</name>
<dbReference type="EMBL" id="QGNW01000089">
    <property type="protein sequence ID" value="RVW99198.1"/>
    <property type="molecule type" value="Genomic_DNA"/>
</dbReference>
<accession>A0A438IR50</accession>
<dbReference type="AlphaFoldDB" id="A0A438IR50"/>
<evidence type="ECO:0000256" key="1">
    <source>
        <dbReference type="SAM" id="MobiDB-lite"/>
    </source>
</evidence>
<evidence type="ECO:0000313" key="4">
    <source>
        <dbReference type="Proteomes" id="UP000288805"/>
    </source>
</evidence>
<protein>
    <submittedName>
        <fullName evidence="3">Putative mitochondrial protein</fullName>
    </submittedName>
</protein>
<feature type="region of interest" description="Disordered" evidence="1">
    <location>
        <begin position="308"/>
        <end position="335"/>
    </location>
</feature>
<feature type="domain" description="Reverse transcriptase Ty1/copia-type" evidence="2">
    <location>
        <begin position="422"/>
        <end position="508"/>
    </location>
</feature>
<proteinExistence type="predicted"/>
<reference evidence="3 4" key="1">
    <citation type="journal article" date="2018" name="PLoS Genet.">
        <title>Population sequencing reveals clonal diversity and ancestral inbreeding in the grapevine cultivar Chardonnay.</title>
        <authorList>
            <person name="Roach M.J."/>
            <person name="Johnson D.L."/>
            <person name="Bohlmann J."/>
            <person name="van Vuuren H.J."/>
            <person name="Jones S.J."/>
            <person name="Pretorius I.S."/>
            <person name="Schmidt S.A."/>
            <person name="Borneman A.R."/>
        </authorList>
    </citation>
    <scope>NUCLEOTIDE SEQUENCE [LARGE SCALE GENOMIC DNA]</scope>
    <source>
        <strain evidence="4">cv. Chardonnay</strain>
        <tissue evidence="3">Leaf</tissue>
    </source>
</reference>
<evidence type="ECO:0000313" key="3">
    <source>
        <dbReference type="EMBL" id="RVW99198.1"/>
    </source>
</evidence>
<gene>
    <name evidence="3" type="primary">AtMg00820_100</name>
    <name evidence="3" type="ORF">CK203_018929</name>
</gene>
<dbReference type="InterPro" id="IPR013103">
    <property type="entry name" value="RVT_2"/>
</dbReference>
<evidence type="ECO:0000259" key="2">
    <source>
        <dbReference type="Pfam" id="PF07727"/>
    </source>
</evidence>
<dbReference type="Proteomes" id="UP000288805">
    <property type="component" value="Unassembled WGS sequence"/>
</dbReference>
<dbReference type="PANTHER" id="PTHR37610">
    <property type="entry name" value="CCHC-TYPE DOMAIN-CONTAINING PROTEIN"/>
    <property type="match status" value="1"/>
</dbReference>
<comment type="caution">
    <text evidence="3">The sequence shown here is derived from an EMBL/GenBank/DDBJ whole genome shotgun (WGS) entry which is preliminary data.</text>
</comment>
<feature type="compositionally biased region" description="Polar residues" evidence="1">
    <location>
        <begin position="318"/>
        <end position="335"/>
    </location>
</feature>
<sequence length="513" mass="57274">MTEVLSRAQASSPLPFTDSPTVLGIKLDGSNYALWSQVVEIECYSEGVVDQLDGILLVGNFIRFPTAKQVWDSITTTYFDGSDTSQVYDLRRRVTRMRQGGESIEKYYNDLQGLWRKIDFRRPNPMECAADIQKYNSILQEERAYAHVKREDTRQVVMASRVENASSSAAMATKGVKPGQPQTLKKKDNTMAKKGTGQAVVVIVEPQLSLIPMVDSSTIVNDRGARTVPISPSLSLTHTLLVPYLSNKLMIFSARRSLGMVLSNGGSITSMISARERQITCKLRMGDVIGGEGPESEELVNYELANSPLTSVPEDSPTENTPEVSHSTTPPCDNTLDTPAGYILPFKHNHGKPPNRYSPDEEERRSKYPIANYVFTQALSEPIKTFTHTLSSCHIPNSVELALADPKWAQAIQEELEALQKNNTWRLVPLSERKKLVGCKWVFSMKYKVDGSIDRYKARLVAKGFTQTYGIDYLETFSPIAKLNTVRVLLSLVANLDWSLLQLDVKNASPWRS</sequence>